<dbReference type="InterPro" id="IPR039646">
    <property type="entry name" value="ZNHIT2"/>
</dbReference>
<proteinExistence type="predicted"/>
<comment type="caution">
    <text evidence="2">The sequence shown here is derived from an EMBL/GenBank/DDBJ whole genome shotgun (WGS) entry which is preliminary data.</text>
</comment>
<dbReference type="EMBL" id="LUGG01000027">
    <property type="protein sequence ID" value="OBZ66906.1"/>
    <property type="molecule type" value="Genomic_DNA"/>
</dbReference>
<evidence type="ECO:0000256" key="1">
    <source>
        <dbReference type="SAM" id="MobiDB-lite"/>
    </source>
</evidence>
<keyword evidence="3" id="KW-1185">Reference proteome</keyword>
<dbReference type="OMA" id="RFPPGHM"/>
<dbReference type="Proteomes" id="UP000092993">
    <property type="component" value="Unassembled WGS sequence"/>
</dbReference>
<dbReference type="PANTHER" id="PTHR15555">
    <property type="entry name" value="ZINC FINGER HIT DOMAIN CONTAINING PROTEIN 2 PROTEIN FON -RELATED"/>
    <property type="match status" value="1"/>
</dbReference>
<feature type="region of interest" description="Disordered" evidence="1">
    <location>
        <begin position="269"/>
        <end position="293"/>
    </location>
</feature>
<evidence type="ECO:0000313" key="2">
    <source>
        <dbReference type="EMBL" id="OBZ66906.1"/>
    </source>
</evidence>
<sequence>MRNLSETVLEIHLPAMQHPLLLPKMFPLREDTLDESPLIPGAEDIEGEDEDEELQRRLGDLDLESASYDEMWAALTPLERDKFLRALSDPSSELAQELLASEDLEKGRIEPWWEAPSELPQDQVSDSQNISLQLRIRRRYGTKPAIMSIPTSMVQAASASILARPPLLYNLSALCIAYAYVSRYFAVSPLASLPAGEPEIVEACRILSNLVPFLVDRKSNIVHSSLSSVITDLWSRFQPGQMTSTFFSALLRDAATLLKPSSVTLVSPSTPSVTLSTSDVEGQSEHCPDLENHSSANTLRVLTDLSSLFQQSSRSGPAPFQLSPPSQSSKPRPNHIAHKLTFYAAQVVGTPSPLLRALADEVAVRAEKMKFESQATHEEVQKRPVVDGVRTKAKVRIEELT</sequence>
<dbReference type="PANTHER" id="PTHR15555:SF0">
    <property type="entry name" value="ZINC FINGER HIT DOMAIN-CONTAINING PROTEIN 2"/>
    <property type="match status" value="1"/>
</dbReference>
<gene>
    <name evidence="2" type="ORF">A0H81_13111</name>
</gene>
<dbReference type="AlphaFoldDB" id="A0A1C7LRW3"/>
<organism evidence="2 3">
    <name type="scientific">Grifola frondosa</name>
    <name type="common">Maitake</name>
    <name type="synonym">Polyporus frondosus</name>
    <dbReference type="NCBI Taxonomy" id="5627"/>
    <lineage>
        <taxon>Eukaryota</taxon>
        <taxon>Fungi</taxon>
        <taxon>Dikarya</taxon>
        <taxon>Basidiomycota</taxon>
        <taxon>Agaricomycotina</taxon>
        <taxon>Agaricomycetes</taxon>
        <taxon>Polyporales</taxon>
        <taxon>Grifolaceae</taxon>
        <taxon>Grifola</taxon>
    </lineage>
</organism>
<protein>
    <submittedName>
        <fullName evidence="2">Uncharacterized protein</fullName>
    </submittedName>
</protein>
<name>A0A1C7LRW3_GRIFR</name>
<reference evidence="2 3" key="1">
    <citation type="submission" date="2016-03" db="EMBL/GenBank/DDBJ databases">
        <title>Whole genome sequencing of Grifola frondosa 9006-11.</title>
        <authorList>
            <person name="Min B."/>
            <person name="Park H."/>
            <person name="Kim J.-G."/>
            <person name="Cho H."/>
            <person name="Oh Y.-L."/>
            <person name="Kong W.-S."/>
            <person name="Choi I.-G."/>
        </authorList>
    </citation>
    <scope>NUCLEOTIDE SEQUENCE [LARGE SCALE GENOMIC DNA]</scope>
    <source>
        <strain evidence="2 3">9006-11</strain>
    </source>
</reference>
<accession>A0A1C7LRW3</accession>
<feature type="compositionally biased region" description="Low complexity" evidence="1">
    <location>
        <begin position="269"/>
        <end position="278"/>
    </location>
</feature>
<feature type="compositionally biased region" description="Basic and acidic residues" evidence="1">
    <location>
        <begin position="283"/>
        <end position="292"/>
    </location>
</feature>
<dbReference type="OrthoDB" id="18412at2759"/>
<evidence type="ECO:0000313" key="3">
    <source>
        <dbReference type="Proteomes" id="UP000092993"/>
    </source>
</evidence>
<feature type="region of interest" description="Disordered" evidence="1">
    <location>
        <begin position="311"/>
        <end position="334"/>
    </location>
</feature>
<dbReference type="STRING" id="5627.A0A1C7LRW3"/>